<comment type="caution">
    <text evidence="7">The sequence shown here is derived from an EMBL/GenBank/DDBJ whole genome shotgun (WGS) entry which is preliminary data.</text>
</comment>
<dbReference type="PANTHER" id="PTHR47447">
    <property type="entry name" value="OS03G0856100 PROTEIN"/>
    <property type="match status" value="1"/>
</dbReference>
<dbReference type="PROSITE" id="PS51375">
    <property type="entry name" value="PPR"/>
    <property type="match status" value="1"/>
</dbReference>
<keyword evidence="2" id="KW-0677">Repeat</keyword>
<reference evidence="7" key="1">
    <citation type="journal article" date="2020" name="bioRxiv">
        <title>Whole genome comparisons of ergot fungi reveals the divergence and evolution of species within the genus Claviceps are the result of varying mechanisms driving genome evolution and host range expansion.</title>
        <authorList>
            <person name="Wyka S.A."/>
            <person name="Mondo S.J."/>
            <person name="Liu M."/>
            <person name="Dettman J."/>
            <person name="Nalam V."/>
            <person name="Broders K.D."/>
        </authorList>
    </citation>
    <scope>NUCLEOTIDE SEQUENCE</scope>
    <source>
        <strain evidence="7">CCC 489</strain>
    </source>
</reference>
<evidence type="ECO:0000313" key="7">
    <source>
        <dbReference type="EMBL" id="KAG5919506.1"/>
    </source>
</evidence>
<dbReference type="EMBL" id="SRPY01000667">
    <property type="protein sequence ID" value="KAG5919506.1"/>
    <property type="molecule type" value="Genomic_DNA"/>
</dbReference>
<evidence type="ECO:0000256" key="2">
    <source>
        <dbReference type="ARBA" id="ARBA00022737"/>
    </source>
</evidence>
<evidence type="ECO:0000256" key="3">
    <source>
        <dbReference type="ARBA" id="ARBA00044493"/>
    </source>
</evidence>
<proteinExistence type="inferred from homology"/>
<evidence type="ECO:0000256" key="6">
    <source>
        <dbReference type="SAM" id="MobiDB-lite"/>
    </source>
</evidence>
<dbReference type="NCBIfam" id="TIGR00756">
    <property type="entry name" value="PPR"/>
    <property type="match status" value="1"/>
</dbReference>
<feature type="region of interest" description="Disordered" evidence="6">
    <location>
        <begin position="120"/>
        <end position="188"/>
    </location>
</feature>
<sequence length="789" mass="89122">MLERTAASLESCTFQRVLSRSAASSKRYRDLHTGFWQHGASAIELSASWPPVRRGKEVAERDASNQPGSPLQTALQSSAFLLEFLYPSGTDTLLRRLYPALPRPRDGATSVAAARPRTFASRTAAADVDSSAVSSPSGPKAVRRHRSHQDEQSPRGRDVGPAGNHDAPDPRPESSALDSGPSDSAPYEHQHYRANRNAHGNDLTDMLARPNDALYHDVWDAYTNLEQRQKQLLRSAVVVYLSKSRSMVDVSRALSLLRRIPDQSWNDEIQAAGILLHLRAGVMTAALDIFNTGLQSRNSGAGLEYLLEDALTKKEWTVVLKAWLENFSARQKEQTSVVPEDSKAQLPTMSKAIPDLAGLYFTFERYLETEATESVKAINLYEDTRLGLEALRRWLAEQVLRQPCLPRQAKHVLLIWNDPLLYQQYLGRMLRRWAEGFETRAGLALLSDIYFNYRKLEGVKTPVPILRKMFDLYYPSDPAGLAQVYRDWHQSWGDLDQWGYEKYMKFYSTCGDVDAVKDLWARYTTRFPDVLKQPLGFRSTLNAFAQIGDVAGAEREFETMTETYGVRPDIDSWNTLLKCYSKVDDHDRAFRCFEEIRQLDRPDAFTYAQVMAMAAKRGDLPTVLKYFEESQRNRIFISREMALSLVLVYCHNGRLGDAEKICAEFSERNATSTVVWNQLLYFNGQKGNLNKCYDLLKSMMRHGVEWDHQTHEFLLRAIVQADQVQLAYQVLQRARADGAFPTGAEHFAVVMSGAVRTGQLGLAESIVSDMRSAGFEVSLRAQVSLVQAA</sequence>
<evidence type="ECO:0000256" key="1">
    <source>
        <dbReference type="ARBA" id="ARBA00006192"/>
    </source>
</evidence>
<dbReference type="Pfam" id="PF01535">
    <property type="entry name" value="PPR"/>
    <property type="match status" value="2"/>
</dbReference>
<comment type="similarity">
    <text evidence="1">Belongs to the CCM1 family.</text>
</comment>
<dbReference type="SUPFAM" id="SSF48452">
    <property type="entry name" value="TPR-like"/>
    <property type="match status" value="1"/>
</dbReference>
<keyword evidence="8" id="KW-1185">Reference proteome</keyword>
<dbReference type="Proteomes" id="UP000811619">
    <property type="component" value="Unassembled WGS sequence"/>
</dbReference>
<dbReference type="Gene3D" id="1.25.40.10">
    <property type="entry name" value="Tetratricopeptide repeat domain"/>
    <property type="match status" value="2"/>
</dbReference>
<dbReference type="InterPro" id="IPR011990">
    <property type="entry name" value="TPR-like_helical_dom_sf"/>
</dbReference>
<accession>A0A8K0J2J5</accession>
<feature type="repeat" description="PPR" evidence="5">
    <location>
        <begin position="569"/>
        <end position="603"/>
    </location>
</feature>
<comment type="function">
    <text evidence="3">Regulates mitochondrial small subunit maturation by controlling 15S rRNA 5'-end processing. Localizes to the 5' precursor of the 15S rRNA in a position that is subsequently occupied by mS47 in the mature yeast mtSSU. Uses structure and sequence-specific RNA recognition, binding to a single-stranded region of the precursor and specifically recognizing bases -6 to -1. The exchange of Ccm1 for mS47 is coupled to the irreversible removal of precursor rRNA that is accompanied by conformational changes of the mitoribosomal proteins uS5m and mS26. These conformational changes signal completion of 5'-end rRNA processing through protection of the mature 5'-end of the 15S rRNA and stabilization of mS47. The removal of the 5' precursor together with the dissociation of Ccm1 may be catalyzed by the 5'-3' exoribonuclease Pet127. Involved in the specific removal of group I introns in mitochondrial encoded transcripts.</text>
</comment>
<evidence type="ECO:0000256" key="4">
    <source>
        <dbReference type="ARBA" id="ARBA00044511"/>
    </source>
</evidence>
<dbReference type="PANTHER" id="PTHR47447:SF17">
    <property type="entry name" value="OS12G0638900 PROTEIN"/>
    <property type="match status" value="1"/>
</dbReference>
<evidence type="ECO:0000256" key="5">
    <source>
        <dbReference type="PROSITE-ProRule" id="PRU00708"/>
    </source>
</evidence>
<feature type="non-terminal residue" evidence="7">
    <location>
        <position position="789"/>
    </location>
</feature>
<evidence type="ECO:0000313" key="8">
    <source>
        <dbReference type="Proteomes" id="UP000811619"/>
    </source>
</evidence>
<feature type="compositionally biased region" description="Low complexity" evidence="6">
    <location>
        <begin position="120"/>
        <end position="140"/>
    </location>
</feature>
<comment type="subunit">
    <text evidence="4">Binds to mitochondrial small subunit 15S rRNA.</text>
</comment>
<name>A0A8K0J2J5_9HYPO</name>
<dbReference type="OrthoDB" id="185373at2759"/>
<feature type="compositionally biased region" description="Basic and acidic residues" evidence="6">
    <location>
        <begin position="148"/>
        <end position="158"/>
    </location>
</feature>
<dbReference type="AlphaFoldDB" id="A0A8K0J2J5"/>
<protein>
    <submittedName>
        <fullName evidence="7">Uncharacterized protein</fullName>
    </submittedName>
</protein>
<dbReference type="InterPro" id="IPR002885">
    <property type="entry name" value="PPR_rpt"/>
</dbReference>
<organism evidence="7 8">
    <name type="scientific">Claviceps africana</name>
    <dbReference type="NCBI Taxonomy" id="83212"/>
    <lineage>
        <taxon>Eukaryota</taxon>
        <taxon>Fungi</taxon>
        <taxon>Dikarya</taxon>
        <taxon>Ascomycota</taxon>
        <taxon>Pezizomycotina</taxon>
        <taxon>Sordariomycetes</taxon>
        <taxon>Hypocreomycetidae</taxon>
        <taxon>Hypocreales</taxon>
        <taxon>Clavicipitaceae</taxon>
        <taxon>Claviceps</taxon>
    </lineage>
</organism>
<gene>
    <name evidence="7" type="ORF">E4U42_006499</name>
</gene>